<dbReference type="Gene3D" id="3.20.20.140">
    <property type="entry name" value="Metal-dependent hydrolases"/>
    <property type="match status" value="1"/>
</dbReference>
<proteinExistence type="predicted"/>
<organism evidence="2 3">
    <name type="scientific">Calycina marina</name>
    <dbReference type="NCBI Taxonomy" id="1763456"/>
    <lineage>
        <taxon>Eukaryota</taxon>
        <taxon>Fungi</taxon>
        <taxon>Dikarya</taxon>
        <taxon>Ascomycota</taxon>
        <taxon>Pezizomycotina</taxon>
        <taxon>Leotiomycetes</taxon>
        <taxon>Helotiales</taxon>
        <taxon>Pezizellaceae</taxon>
        <taxon>Calycina</taxon>
    </lineage>
</organism>
<dbReference type="InterPro" id="IPR032466">
    <property type="entry name" value="Metal_Hydrolase"/>
</dbReference>
<evidence type="ECO:0000313" key="2">
    <source>
        <dbReference type="EMBL" id="KAG9247276.1"/>
    </source>
</evidence>
<dbReference type="Proteomes" id="UP000887226">
    <property type="component" value="Unassembled WGS sequence"/>
</dbReference>
<feature type="region of interest" description="Disordered" evidence="1">
    <location>
        <begin position="1"/>
        <end position="41"/>
    </location>
</feature>
<protein>
    <recommendedName>
        <fullName evidence="4">Adenosine deaminase</fullName>
    </recommendedName>
</protein>
<evidence type="ECO:0008006" key="4">
    <source>
        <dbReference type="Google" id="ProtNLM"/>
    </source>
</evidence>
<evidence type="ECO:0000313" key="3">
    <source>
        <dbReference type="Proteomes" id="UP000887226"/>
    </source>
</evidence>
<accession>A0A9P8CJ93</accession>
<evidence type="ECO:0000256" key="1">
    <source>
        <dbReference type="SAM" id="MobiDB-lite"/>
    </source>
</evidence>
<reference evidence="2" key="1">
    <citation type="journal article" date="2021" name="IMA Fungus">
        <title>Genomic characterization of three marine fungi, including Emericellopsis atlantica sp. nov. with signatures of a generalist lifestyle and marine biomass degradation.</title>
        <authorList>
            <person name="Hagestad O.C."/>
            <person name="Hou L."/>
            <person name="Andersen J.H."/>
            <person name="Hansen E.H."/>
            <person name="Altermark B."/>
            <person name="Li C."/>
            <person name="Kuhnert E."/>
            <person name="Cox R.J."/>
            <person name="Crous P.W."/>
            <person name="Spatafora J.W."/>
            <person name="Lail K."/>
            <person name="Amirebrahimi M."/>
            <person name="Lipzen A."/>
            <person name="Pangilinan J."/>
            <person name="Andreopoulos W."/>
            <person name="Hayes R.D."/>
            <person name="Ng V."/>
            <person name="Grigoriev I.V."/>
            <person name="Jackson S.A."/>
            <person name="Sutton T.D.S."/>
            <person name="Dobson A.D.W."/>
            <person name="Rama T."/>
        </authorList>
    </citation>
    <scope>NUCLEOTIDE SEQUENCE</scope>
    <source>
        <strain evidence="2">TRa3180A</strain>
    </source>
</reference>
<keyword evidence="3" id="KW-1185">Reference proteome</keyword>
<sequence>MGSFCSTNDKDGEEPTRESRPQTAPQRRLSKRKPSMNIARREKKPLLGWRAALNVGLDTPEIYEAARLDLKSEELTRAFDAGVTKLSSNVEQQAVEIVKKIQWYDWKNTYGCSTNAPPKGKRMAGQHFLGSVDLINQTELLKVAKKMPKGAHLHIHFSSCLPATFPIQQARNIDAMYIRSTLPLTTPENMDATRVSFMIMKLRDATHSVVSGVEVHTPFGDISRSDYVANSWMPYKKFLKRFKYRDQSGQLLQGVSGAEKWLVSKILFSEEGAHDSQQTGHG</sequence>
<comment type="caution">
    <text evidence="2">The sequence shown here is derived from an EMBL/GenBank/DDBJ whole genome shotgun (WGS) entry which is preliminary data.</text>
</comment>
<dbReference type="OrthoDB" id="7202371at2759"/>
<name>A0A9P8CJ93_9HELO</name>
<dbReference type="EMBL" id="MU253777">
    <property type="protein sequence ID" value="KAG9247276.1"/>
    <property type="molecule type" value="Genomic_DNA"/>
</dbReference>
<feature type="compositionally biased region" description="Basic and acidic residues" evidence="1">
    <location>
        <begin position="8"/>
        <end position="20"/>
    </location>
</feature>
<dbReference type="SUPFAM" id="SSF51556">
    <property type="entry name" value="Metallo-dependent hydrolases"/>
    <property type="match status" value="1"/>
</dbReference>
<gene>
    <name evidence="2" type="ORF">BJ878DRAFT_205531</name>
</gene>
<dbReference type="AlphaFoldDB" id="A0A9P8CJ93"/>